<evidence type="ECO:0000313" key="8">
    <source>
        <dbReference type="Proteomes" id="UP000032336"/>
    </source>
</evidence>
<feature type="transmembrane region" description="Helical" evidence="5">
    <location>
        <begin position="145"/>
        <end position="167"/>
    </location>
</feature>
<feature type="transmembrane region" description="Helical" evidence="5">
    <location>
        <begin position="382"/>
        <end position="403"/>
    </location>
</feature>
<name>A0A0D8FVG0_9ACTN</name>
<comment type="caution">
    <text evidence="7">The sequence shown here is derived from an EMBL/GenBank/DDBJ whole genome shotgun (WGS) entry which is preliminary data.</text>
</comment>
<feature type="transmembrane region" description="Helical" evidence="5">
    <location>
        <begin position="91"/>
        <end position="112"/>
    </location>
</feature>
<dbReference type="RefSeq" id="WP_052565638.1">
    <property type="nucleotide sequence ID" value="NZ_JQKF01000007.1"/>
</dbReference>
<evidence type="ECO:0000256" key="5">
    <source>
        <dbReference type="SAM" id="Phobius"/>
    </source>
</evidence>
<dbReference type="PANTHER" id="PTHR42770">
    <property type="entry name" value="AMINO ACID TRANSPORTER-RELATED"/>
    <property type="match status" value="1"/>
</dbReference>
<keyword evidence="3 5" id="KW-1133">Transmembrane helix</keyword>
<reference evidence="7 8" key="1">
    <citation type="submission" date="2015-01" db="EMBL/GenBank/DDBJ databases">
        <title>Draft genome of the acidophilic iron oxidizer Ferrimicrobium acidiphilum strain T23.</title>
        <authorList>
            <person name="Poehlein A."/>
            <person name="Eisen S."/>
            <person name="Schloemann M."/>
            <person name="Johnson B.D."/>
            <person name="Daniel R."/>
            <person name="Muehling M."/>
        </authorList>
    </citation>
    <scope>NUCLEOTIDE SEQUENCE [LARGE SCALE GENOMIC DNA]</scope>
    <source>
        <strain evidence="7 8">T23</strain>
    </source>
</reference>
<feature type="transmembrane region" description="Helical" evidence="5">
    <location>
        <begin position="356"/>
        <end position="376"/>
    </location>
</feature>
<feature type="domain" description="Amino acid permease/ SLC12A" evidence="6">
    <location>
        <begin position="31"/>
        <end position="433"/>
    </location>
</feature>
<dbReference type="PIRSF" id="PIRSF006060">
    <property type="entry name" value="AA_transporter"/>
    <property type="match status" value="1"/>
</dbReference>
<evidence type="ECO:0000256" key="1">
    <source>
        <dbReference type="ARBA" id="ARBA00004141"/>
    </source>
</evidence>
<evidence type="ECO:0000256" key="4">
    <source>
        <dbReference type="ARBA" id="ARBA00023136"/>
    </source>
</evidence>
<keyword evidence="4 5" id="KW-0472">Membrane</keyword>
<protein>
    <submittedName>
        <fullName evidence="7">Low-affinity putrescine importer PlaP</fullName>
    </submittedName>
</protein>
<sequence length="497" mass="52652">MEPNDLSPTNGVPSSSSSNGLQPGIVSLWGLVSQSIAGMAPTCDVVAFMTAGAAFALVALPLSYLFAFILMFIEVNTLYHLSKHRGSAGGYYSYVSAGLGAKPALVTAIMVISYQLISIAGVPIYVAGVFLPGLAHSYLGIALPSWFWIPMLLVFIGVPWLLSVLGIRPTVKAMLITSSLEIVFLIVSSIIIIARAHVTAPLHPFTFASVGIKGVALGMIFAITSFIGVGSHAPLGEETKGIRTQQGRLIGKAAILSLTLVGVALTISAYALTVGWGQAKMGLFSQSAAPGVQVFLNYLGPIGAVALVVLAINSALMDDLALMTSTARVLFAVSRDKLLQTSFATVNGRRAPAASVTFVGVTAIIVGLAFGLWLGPAQAFDVLTTAVLFGLVTAHTLMNLSLMRISYRERRVTQLAFHLVLPIIAMGLFWFVLYESIIPFVFPLAWAAIFWLLLLVGAIIWTYLKIGGDRGPSSQAGHELGVAHGETIHELGLWQET</sequence>
<evidence type="ECO:0000313" key="7">
    <source>
        <dbReference type="EMBL" id="KJE77111.1"/>
    </source>
</evidence>
<feature type="transmembrane region" description="Helical" evidence="5">
    <location>
        <begin position="45"/>
        <end position="71"/>
    </location>
</feature>
<accession>A0A0D8FVG0</accession>
<dbReference type="STRING" id="1121877.FEAC_10410"/>
<keyword evidence="2 5" id="KW-0812">Transmembrane</keyword>
<feature type="transmembrane region" description="Helical" evidence="5">
    <location>
        <begin position="249"/>
        <end position="272"/>
    </location>
</feature>
<proteinExistence type="predicted"/>
<dbReference type="eggNOG" id="COG0531">
    <property type="taxonomic scope" value="Bacteria"/>
</dbReference>
<feature type="transmembrane region" description="Helical" evidence="5">
    <location>
        <begin position="415"/>
        <end position="434"/>
    </location>
</feature>
<dbReference type="GO" id="GO:0055085">
    <property type="term" value="P:transmembrane transport"/>
    <property type="evidence" value="ECO:0007669"/>
    <property type="project" value="InterPro"/>
</dbReference>
<dbReference type="PATRIC" id="fig|1121877.4.peg.1128"/>
<evidence type="ECO:0000256" key="2">
    <source>
        <dbReference type="ARBA" id="ARBA00022692"/>
    </source>
</evidence>
<dbReference type="PANTHER" id="PTHR42770:SF11">
    <property type="entry name" value="INNER MEMBRANE TRANSPORT PROTEIN YBAT"/>
    <property type="match status" value="1"/>
</dbReference>
<dbReference type="Pfam" id="PF00324">
    <property type="entry name" value="AA_permease"/>
    <property type="match status" value="1"/>
</dbReference>
<gene>
    <name evidence="7" type="primary">plaP1</name>
    <name evidence="7" type="ORF">FEAC_10410</name>
</gene>
<feature type="transmembrane region" description="Helical" evidence="5">
    <location>
        <begin position="440"/>
        <end position="464"/>
    </location>
</feature>
<dbReference type="InterPro" id="IPR004841">
    <property type="entry name" value="AA-permease/SLC12A_dom"/>
</dbReference>
<evidence type="ECO:0000259" key="6">
    <source>
        <dbReference type="Pfam" id="PF00324"/>
    </source>
</evidence>
<dbReference type="GO" id="GO:0016020">
    <property type="term" value="C:membrane"/>
    <property type="evidence" value="ECO:0007669"/>
    <property type="project" value="UniProtKB-SubCell"/>
</dbReference>
<feature type="transmembrane region" description="Helical" evidence="5">
    <location>
        <begin position="179"/>
        <end position="198"/>
    </location>
</feature>
<feature type="transmembrane region" description="Helical" evidence="5">
    <location>
        <begin position="210"/>
        <end position="229"/>
    </location>
</feature>
<organism evidence="7 8">
    <name type="scientific">Ferrimicrobium acidiphilum DSM 19497</name>
    <dbReference type="NCBI Taxonomy" id="1121877"/>
    <lineage>
        <taxon>Bacteria</taxon>
        <taxon>Bacillati</taxon>
        <taxon>Actinomycetota</taxon>
        <taxon>Acidimicrobiia</taxon>
        <taxon>Acidimicrobiales</taxon>
        <taxon>Acidimicrobiaceae</taxon>
        <taxon>Ferrimicrobium</taxon>
    </lineage>
</organism>
<dbReference type="GeneID" id="78372293"/>
<dbReference type="Proteomes" id="UP000032336">
    <property type="component" value="Unassembled WGS sequence"/>
</dbReference>
<feature type="transmembrane region" description="Helical" evidence="5">
    <location>
        <begin position="292"/>
        <end position="316"/>
    </location>
</feature>
<dbReference type="OrthoDB" id="137613at2"/>
<feature type="transmembrane region" description="Helical" evidence="5">
    <location>
        <begin position="119"/>
        <end position="139"/>
    </location>
</feature>
<comment type="subcellular location">
    <subcellularLocation>
        <location evidence="1">Membrane</location>
        <topology evidence="1">Multi-pass membrane protein</topology>
    </subcellularLocation>
</comment>
<evidence type="ECO:0000256" key="3">
    <source>
        <dbReference type="ARBA" id="ARBA00022989"/>
    </source>
</evidence>
<dbReference type="InterPro" id="IPR050367">
    <property type="entry name" value="APC_superfamily"/>
</dbReference>
<dbReference type="AlphaFoldDB" id="A0A0D8FVG0"/>
<keyword evidence="8" id="KW-1185">Reference proteome</keyword>
<dbReference type="Gene3D" id="1.20.1740.10">
    <property type="entry name" value="Amino acid/polyamine transporter I"/>
    <property type="match status" value="1"/>
</dbReference>
<dbReference type="EMBL" id="JXUW01000007">
    <property type="protein sequence ID" value="KJE77111.1"/>
    <property type="molecule type" value="Genomic_DNA"/>
</dbReference>